<feature type="region of interest" description="Disordered" evidence="2">
    <location>
        <begin position="1"/>
        <end position="36"/>
    </location>
</feature>
<dbReference type="InterPro" id="IPR054722">
    <property type="entry name" value="PolX-like_BBD"/>
</dbReference>
<dbReference type="InParanoid" id="A0A5E4FG98"/>
<evidence type="ECO:0000313" key="5">
    <source>
        <dbReference type="EMBL" id="VVA27163.1"/>
    </source>
</evidence>
<dbReference type="SUPFAM" id="SSF53098">
    <property type="entry name" value="Ribonuclease H-like"/>
    <property type="match status" value="1"/>
</dbReference>
<sequence length="584" mass="66830">MTGDNEVEISSTKSPNVSTTRSQQSLGRQGKDAGNHADWENLDEFARGSIEQHLTDEVLCNAMKDIAKQTWEKLDEMFAAKSLSNKFFLKKELHSLKMEEGASMMEHRMDKVYKSEDKAVMLLTSLPSSYKHFHIMFMFKKGTLKYEEIMQDILMHDRMVQHSGGVSQDEGLVAKSEERGRSSKRESRKAIGEYQNLRRKMVVLNGFTSNWILDSECSYHMCSNKSFFETYEVDYGGEVMMGNGLVCRVKGTSTIKVKMQDGVVRTWGIVRYIPKLKKNLISLRTFDKNGYSFKAMGGKLIISKGSLVVMKGKIQPNCLYRLCGTIVIGRATISTKKDSVDDTQLWHLRLGHISEQAMQELHKRKLLKGVHNCKLEFCKYCTMGKQSNVTFKQQDKENRSTGVLDYIHLDVWGPTLVKSLGGARYNVIFLDDFSRKVWVYFMKEKYEAFWAEAVNHAFSLVNRSSSKYLDFKCVEDTVPMIKVKKPKAKEDVVGTKTTVTISPSRVFRDTPSMQPIENVHGVVESDIEEAVESSELESWMGAMMDKMESLHQNSVWELVPKPKDQNVIGCKWVFRKKEGIHEKE</sequence>
<feature type="domain" description="Retrovirus-related Pol polyprotein from transposon TNT 1-94-like beta-barrel" evidence="4">
    <location>
        <begin position="211"/>
        <end position="291"/>
    </location>
</feature>
<dbReference type="InterPro" id="IPR039537">
    <property type="entry name" value="Retrotran_Ty1/copia-like"/>
</dbReference>
<dbReference type="Pfam" id="PF14223">
    <property type="entry name" value="Retrotran_gag_2"/>
    <property type="match status" value="1"/>
</dbReference>
<accession>A0A5E4FG98</accession>
<evidence type="ECO:0000256" key="2">
    <source>
        <dbReference type="SAM" id="MobiDB-lite"/>
    </source>
</evidence>
<evidence type="ECO:0000256" key="1">
    <source>
        <dbReference type="ARBA" id="ARBA00022670"/>
    </source>
</evidence>
<dbReference type="Gramene" id="VVA27163">
    <property type="protein sequence ID" value="VVA27163"/>
    <property type="gene ID" value="Prudul26B003729"/>
</dbReference>
<feature type="domain" description="GAG-pre-integrase" evidence="3">
    <location>
        <begin position="319"/>
        <end position="386"/>
    </location>
</feature>
<dbReference type="GO" id="GO:0003676">
    <property type="term" value="F:nucleic acid binding"/>
    <property type="evidence" value="ECO:0007669"/>
    <property type="project" value="InterPro"/>
</dbReference>
<feature type="region of interest" description="Disordered" evidence="2">
    <location>
        <begin position="165"/>
        <end position="189"/>
    </location>
</feature>
<dbReference type="InterPro" id="IPR025724">
    <property type="entry name" value="GAG-pre-integrase_dom"/>
</dbReference>
<dbReference type="OMA" id="SECEWIL"/>
<feature type="compositionally biased region" description="Basic and acidic residues" evidence="2">
    <location>
        <begin position="175"/>
        <end position="189"/>
    </location>
</feature>
<dbReference type="GO" id="GO:0006508">
    <property type="term" value="P:proteolysis"/>
    <property type="evidence" value="ECO:0007669"/>
    <property type="project" value="UniProtKB-KW"/>
</dbReference>
<protein>
    <submittedName>
        <fullName evidence="5">PREDICTED: Retrovirus-related Pol poly from</fullName>
    </submittedName>
</protein>
<dbReference type="Gene3D" id="3.30.420.10">
    <property type="entry name" value="Ribonuclease H-like superfamily/Ribonuclease H"/>
    <property type="match status" value="1"/>
</dbReference>
<dbReference type="Proteomes" id="UP000327085">
    <property type="component" value="Chromosome 4"/>
</dbReference>
<dbReference type="PANTHER" id="PTHR42648">
    <property type="entry name" value="TRANSPOSASE, PUTATIVE-RELATED"/>
    <property type="match status" value="1"/>
</dbReference>
<name>A0A5E4FG98_PRUDU</name>
<reference evidence="6" key="1">
    <citation type="journal article" date="2020" name="Plant J.">
        <title>Transposons played a major role in the diversification between the closely related almond and peach genomes: results from the almond genome sequence.</title>
        <authorList>
            <person name="Alioto T."/>
            <person name="Alexiou K.G."/>
            <person name="Bardil A."/>
            <person name="Barteri F."/>
            <person name="Castanera R."/>
            <person name="Cruz F."/>
            <person name="Dhingra A."/>
            <person name="Duval H."/>
            <person name="Fernandez I Marti A."/>
            <person name="Frias L."/>
            <person name="Galan B."/>
            <person name="Garcia J.L."/>
            <person name="Howad W."/>
            <person name="Gomez-Garrido J."/>
            <person name="Gut M."/>
            <person name="Julca I."/>
            <person name="Morata J."/>
            <person name="Puigdomenech P."/>
            <person name="Ribeca P."/>
            <person name="Rubio Cabetas M.J."/>
            <person name="Vlasova A."/>
            <person name="Wirthensohn M."/>
            <person name="Garcia-Mas J."/>
            <person name="Gabaldon T."/>
            <person name="Casacuberta J.M."/>
            <person name="Arus P."/>
        </authorList>
    </citation>
    <scope>NUCLEOTIDE SEQUENCE [LARGE SCALE GENOMIC DNA]</scope>
    <source>
        <strain evidence="6">cv. Texas</strain>
    </source>
</reference>
<dbReference type="InterPro" id="IPR036397">
    <property type="entry name" value="RNaseH_sf"/>
</dbReference>
<keyword evidence="1" id="KW-0645">Protease</keyword>
<evidence type="ECO:0000259" key="3">
    <source>
        <dbReference type="Pfam" id="PF13976"/>
    </source>
</evidence>
<dbReference type="InterPro" id="IPR012337">
    <property type="entry name" value="RNaseH-like_sf"/>
</dbReference>
<feature type="compositionally biased region" description="Polar residues" evidence="2">
    <location>
        <begin position="8"/>
        <end position="27"/>
    </location>
</feature>
<dbReference type="EMBL" id="CABIKO010000117">
    <property type="protein sequence ID" value="VVA27163.1"/>
    <property type="molecule type" value="Genomic_DNA"/>
</dbReference>
<keyword evidence="1" id="KW-0378">Hydrolase</keyword>
<organism evidence="5 6">
    <name type="scientific">Prunus dulcis</name>
    <name type="common">Almond</name>
    <name type="synonym">Amygdalus dulcis</name>
    <dbReference type="NCBI Taxonomy" id="3755"/>
    <lineage>
        <taxon>Eukaryota</taxon>
        <taxon>Viridiplantae</taxon>
        <taxon>Streptophyta</taxon>
        <taxon>Embryophyta</taxon>
        <taxon>Tracheophyta</taxon>
        <taxon>Spermatophyta</taxon>
        <taxon>Magnoliopsida</taxon>
        <taxon>eudicotyledons</taxon>
        <taxon>Gunneridae</taxon>
        <taxon>Pentapetalae</taxon>
        <taxon>rosids</taxon>
        <taxon>fabids</taxon>
        <taxon>Rosales</taxon>
        <taxon>Rosaceae</taxon>
        <taxon>Amygdaloideae</taxon>
        <taxon>Amygdaleae</taxon>
        <taxon>Prunus</taxon>
    </lineage>
</organism>
<dbReference type="Pfam" id="PF13976">
    <property type="entry name" value="gag_pre-integrs"/>
    <property type="match status" value="1"/>
</dbReference>
<evidence type="ECO:0000313" key="6">
    <source>
        <dbReference type="Proteomes" id="UP000327085"/>
    </source>
</evidence>
<dbReference type="GO" id="GO:0008233">
    <property type="term" value="F:peptidase activity"/>
    <property type="evidence" value="ECO:0007669"/>
    <property type="project" value="UniProtKB-KW"/>
</dbReference>
<dbReference type="AlphaFoldDB" id="A0A5E4FG98"/>
<gene>
    <name evidence="5" type="ORF">ALMOND_2B003729</name>
</gene>
<evidence type="ECO:0000259" key="4">
    <source>
        <dbReference type="Pfam" id="PF22936"/>
    </source>
</evidence>
<dbReference type="PANTHER" id="PTHR42648:SF28">
    <property type="entry name" value="TRANSPOSON-ENCODED PROTEIN WITH RIBONUCLEASE H-LIKE AND RETROVIRUS ZINC FINGER-LIKE DOMAINS"/>
    <property type="match status" value="1"/>
</dbReference>
<dbReference type="Pfam" id="PF22936">
    <property type="entry name" value="Pol_BBD"/>
    <property type="match status" value="1"/>
</dbReference>
<proteinExistence type="predicted"/>